<proteinExistence type="predicted"/>
<accession>A0A972VXH5</accession>
<dbReference type="Proteomes" id="UP000754644">
    <property type="component" value="Unassembled WGS sequence"/>
</dbReference>
<evidence type="ECO:0000256" key="1">
    <source>
        <dbReference type="SAM" id="Phobius"/>
    </source>
</evidence>
<keyword evidence="1" id="KW-0812">Transmembrane</keyword>
<keyword evidence="1" id="KW-0472">Membrane</keyword>
<evidence type="ECO:0000313" key="3">
    <source>
        <dbReference type="Proteomes" id="UP000754644"/>
    </source>
</evidence>
<name>A0A972VXH5_9GAMM</name>
<reference evidence="2" key="1">
    <citation type="submission" date="2020-05" db="EMBL/GenBank/DDBJ databases">
        <title>Sulfur intermediates as new biogeochemical hubs in an aquatic model microbial ecosystem.</title>
        <authorList>
            <person name="Vigneron A."/>
        </authorList>
    </citation>
    <scope>NUCLEOTIDE SEQUENCE</scope>
    <source>
        <strain evidence="2">Bin.250</strain>
    </source>
</reference>
<gene>
    <name evidence="2" type="ORF">HQ497_02345</name>
</gene>
<keyword evidence="1" id="KW-1133">Transmembrane helix</keyword>
<sequence>MTDRDRDIQAHLDGESRLSSIDDDVRLYQSIYEELASAPPEKVLPDDFSDQIMARVRAIDAAEAVSEDMALVNPGIKSLMVSLLAVIIGTMAAATLVYGFSQAYQLSFDSAGAMNLVTVVVGLIPAGLPVIYGLAAGALVIWLDKGLRSLFPVWTGSR</sequence>
<evidence type="ECO:0000313" key="2">
    <source>
        <dbReference type="EMBL" id="NQV64180.1"/>
    </source>
</evidence>
<dbReference type="AlphaFoldDB" id="A0A972VXH5"/>
<feature type="transmembrane region" description="Helical" evidence="1">
    <location>
        <begin position="120"/>
        <end position="143"/>
    </location>
</feature>
<comment type="caution">
    <text evidence="2">The sequence shown here is derived from an EMBL/GenBank/DDBJ whole genome shotgun (WGS) entry which is preliminary data.</text>
</comment>
<organism evidence="2 3">
    <name type="scientific">SAR86 cluster bacterium</name>
    <dbReference type="NCBI Taxonomy" id="2030880"/>
    <lineage>
        <taxon>Bacteria</taxon>
        <taxon>Pseudomonadati</taxon>
        <taxon>Pseudomonadota</taxon>
        <taxon>Gammaproteobacteria</taxon>
        <taxon>SAR86 cluster</taxon>
    </lineage>
</organism>
<protein>
    <submittedName>
        <fullName evidence="2">Uncharacterized protein</fullName>
    </submittedName>
</protein>
<feature type="transmembrane region" description="Helical" evidence="1">
    <location>
        <begin position="79"/>
        <end position="100"/>
    </location>
</feature>
<dbReference type="EMBL" id="JABMOJ010000080">
    <property type="protein sequence ID" value="NQV64180.1"/>
    <property type="molecule type" value="Genomic_DNA"/>
</dbReference>